<proteinExistence type="predicted"/>
<name>A0ABT6JLA8_9GAMM</name>
<sequence length="256" mass="28437">MLRDRAAAGADDPVKIVIADDEPLARERLRTLLADEPGVEVVAEVGDGHEALHACAAHDPELVLLDIAMPGIDGLEVARHLRAFEPRPVVVFCTAYDAHALSAFDAEAVDYLVKPVRPERLASALQRARALAAARQSDAAGETGGKRRTHLCARLRGSLRLIPVDDVRYLQAEEKYVVVHHARGEDLIEESLKSLEDEFGDRFVRIHRNCLVARHELVELKRGLDGHVHAILRHGDRPLEVSRRCVSQLRETVRQL</sequence>
<evidence type="ECO:0000256" key="1">
    <source>
        <dbReference type="ARBA" id="ARBA00023012"/>
    </source>
</evidence>
<keyword evidence="7" id="KW-1185">Reference proteome</keyword>
<feature type="domain" description="Response regulatory" evidence="4">
    <location>
        <begin position="15"/>
        <end position="129"/>
    </location>
</feature>
<reference evidence="6 7" key="1">
    <citation type="submission" date="2023-04" db="EMBL/GenBank/DDBJ databases">
        <title>Luteimonas sp. M1R5S18.</title>
        <authorList>
            <person name="Sun J.-Q."/>
        </authorList>
    </citation>
    <scope>NUCLEOTIDE SEQUENCE [LARGE SCALE GENOMIC DNA]</scope>
    <source>
        <strain evidence="6 7">M1R5S18</strain>
    </source>
</reference>
<dbReference type="Gene3D" id="3.40.50.2300">
    <property type="match status" value="1"/>
</dbReference>
<keyword evidence="1" id="KW-0902">Two-component regulatory system</keyword>
<evidence type="ECO:0000259" key="5">
    <source>
        <dbReference type="PROSITE" id="PS50930"/>
    </source>
</evidence>
<dbReference type="Pfam" id="PF04397">
    <property type="entry name" value="LytTR"/>
    <property type="match status" value="1"/>
</dbReference>
<dbReference type="Gene3D" id="2.40.50.1020">
    <property type="entry name" value="LytTr DNA-binding domain"/>
    <property type="match status" value="1"/>
</dbReference>
<dbReference type="SUPFAM" id="SSF52172">
    <property type="entry name" value="CheY-like"/>
    <property type="match status" value="1"/>
</dbReference>
<keyword evidence="3" id="KW-0597">Phosphoprotein</keyword>
<comment type="caution">
    <text evidence="6">The sequence shown here is derived from an EMBL/GenBank/DDBJ whole genome shotgun (WGS) entry which is preliminary data.</text>
</comment>
<dbReference type="Proteomes" id="UP001156831">
    <property type="component" value="Unassembled WGS sequence"/>
</dbReference>
<dbReference type="InterPro" id="IPR011006">
    <property type="entry name" value="CheY-like_superfamily"/>
</dbReference>
<evidence type="ECO:0000259" key="4">
    <source>
        <dbReference type="PROSITE" id="PS50110"/>
    </source>
</evidence>
<dbReference type="PROSITE" id="PS50110">
    <property type="entry name" value="RESPONSE_REGULATORY"/>
    <property type="match status" value="1"/>
</dbReference>
<dbReference type="SMART" id="SM00850">
    <property type="entry name" value="LytTR"/>
    <property type="match status" value="1"/>
</dbReference>
<gene>
    <name evidence="6" type="ORF">QFW80_11925</name>
</gene>
<protein>
    <submittedName>
        <fullName evidence="6">LytTR family DNA-binding domain-containing protein</fullName>
    </submittedName>
</protein>
<feature type="modified residue" description="4-aspartylphosphate" evidence="3">
    <location>
        <position position="66"/>
    </location>
</feature>
<organism evidence="6 7">
    <name type="scientific">Luteimonas rhizosphaericola</name>
    <dbReference type="NCBI Taxonomy" id="3042024"/>
    <lineage>
        <taxon>Bacteria</taxon>
        <taxon>Pseudomonadati</taxon>
        <taxon>Pseudomonadota</taxon>
        <taxon>Gammaproteobacteria</taxon>
        <taxon>Lysobacterales</taxon>
        <taxon>Lysobacteraceae</taxon>
        <taxon>Luteimonas</taxon>
    </lineage>
</organism>
<dbReference type="InterPro" id="IPR007492">
    <property type="entry name" value="LytTR_DNA-bd_dom"/>
</dbReference>
<dbReference type="PANTHER" id="PTHR48111">
    <property type="entry name" value="REGULATOR OF RPOS"/>
    <property type="match status" value="1"/>
</dbReference>
<dbReference type="InterPro" id="IPR001789">
    <property type="entry name" value="Sig_transdc_resp-reg_receiver"/>
</dbReference>
<dbReference type="GO" id="GO:0003677">
    <property type="term" value="F:DNA binding"/>
    <property type="evidence" value="ECO:0007669"/>
    <property type="project" value="UniProtKB-KW"/>
</dbReference>
<dbReference type="Pfam" id="PF00072">
    <property type="entry name" value="Response_reg"/>
    <property type="match status" value="1"/>
</dbReference>
<dbReference type="SMART" id="SM00448">
    <property type="entry name" value="REC"/>
    <property type="match status" value="1"/>
</dbReference>
<accession>A0ABT6JLA8</accession>
<dbReference type="RefSeq" id="WP_280602179.1">
    <property type="nucleotide sequence ID" value="NZ_JARXRN010000025.1"/>
</dbReference>
<dbReference type="PANTHER" id="PTHR48111:SF3">
    <property type="entry name" value="TRANSCRIPTIONAL REGULATORY PROTEIN BTSR"/>
    <property type="match status" value="1"/>
</dbReference>
<evidence type="ECO:0000313" key="6">
    <source>
        <dbReference type="EMBL" id="MDH5831223.1"/>
    </source>
</evidence>
<feature type="domain" description="HTH LytTR-type" evidence="5">
    <location>
        <begin position="161"/>
        <end position="255"/>
    </location>
</feature>
<evidence type="ECO:0000256" key="2">
    <source>
        <dbReference type="ARBA" id="ARBA00023125"/>
    </source>
</evidence>
<keyword evidence="2 6" id="KW-0238">DNA-binding</keyword>
<dbReference type="PROSITE" id="PS50930">
    <property type="entry name" value="HTH_LYTTR"/>
    <property type="match status" value="1"/>
</dbReference>
<evidence type="ECO:0000256" key="3">
    <source>
        <dbReference type="PROSITE-ProRule" id="PRU00169"/>
    </source>
</evidence>
<evidence type="ECO:0000313" key="7">
    <source>
        <dbReference type="Proteomes" id="UP001156831"/>
    </source>
</evidence>
<dbReference type="InterPro" id="IPR039420">
    <property type="entry name" value="WalR-like"/>
</dbReference>
<dbReference type="EMBL" id="JARXRN010000025">
    <property type="protein sequence ID" value="MDH5831223.1"/>
    <property type="molecule type" value="Genomic_DNA"/>
</dbReference>